<dbReference type="EMBL" id="DVLP01000319">
    <property type="protein sequence ID" value="HIT76075.1"/>
    <property type="molecule type" value="Genomic_DNA"/>
</dbReference>
<dbReference type="Proteomes" id="UP000886842">
    <property type="component" value="Unassembled WGS sequence"/>
</dbReference>
<feature type="transmembrane region" description="Helical" evidence="1">
    <location>
        <begin position="69"/>
        <end position="90"/>
    </location>
</feature>
<feature type="transmembrane region" description="Helical" evidence="1">
    <location>
        <begin position="120"/>
        <end position="143"/>
    </location>
</feature>
<reference evidence="2" key="2">
    <citation type="journal article" date="2021" name="PeerJ">
        <title>Extensive microbial diversity within the chicken gut microbiome revealed by metagenomics and culture.</title>
        <authorList>
            <person name="Gilroy R."/>
            <person name="Ravi A."/>
            <person name="Getino M."/>
            <person name="Pursley I."/>
            <person name="Horton D.L."/>
            <person name="Alikhan N.F."/>
            <person name="Baker D."/>
            <person name="Gharbi K."/>
            <person name="Hall N."/>
            <person name="Watson M."/>
            <person name="Adriaenssens E.M."/>
            <person name="Foster-Nyarko E."/>
            <person name="Jarju S."/>
            <person name="Secka A."/>
            <person name="Antonio M."/>
            <person name="Oren A."/>
            <person name="Chaudhuri R.R."/>
            <person name="La Ragione R."/>
            <person name="Hildebrand F."/>
            <person name="Pallen M.J."/>
        </authorList>
    </citation>
    <scope>NUCLEOTIDE SEQUENCE</scope>
    <source>
        <strain evidence="2">ChiGjej1B1-24693</strain>
    </source>
</reference>
<keyword evidence="1" id="KW-1133">Transmembrane helix</keyword>
<feature type="transmembrane region" description="Helical" evidence="1">
    <location>
        <begin position="42"/>
        <end position="62"/>
    </location>
</feature>
<name>A0A9D1H0Y2_9ACTN</name>
<protein>
    <submittedName>
        <fullName evidence="2">Uncharacterized protein</fullName>
    </submittedName>
</protein>
<accession>A0A9D1H0Y2</accession>
<evidence type="ECO:0000313" key="3">
    <source>
        <dbReference type="Proteomes" id="UP000886842"/>
    </source>
</evidence>
<keyword evidence="1" id="KW-0472">Membrane</keyword>
<comment type="caution">
    <text evidence="2">The sequence shown here is derived from an EMBL/GenBank/DDBJ whole genome shotgun (WGS) entry which is preliminary data.</text>
</comment>
<reference evidence="2" key="1">
    <citation type="submission" date="2020-10" db="EMBL/GenBank/DDBJ databases">
        <authorList>
            <person name="Gilroy R."/>
        </authorList>
    </citation>
    <scope>NUCLEOTIDE SEQUENCE</scope>
    <source>
        <strain evidence="2">ChiGjej1B1-24693</strain>
    </source>
</reference>
<evidence type="ECO:0000313" key="2">
    <source>
        <dbReference type="EMBL" id="HIT76075.1"/>
    </source>
</evidence>
<keyword evidence="1" id="KW-0812">Transmembrane</keyword>
<dbReference type="AlphaFoldDB" id="A0A9D1H0Y2"/>
<sequence>MDQDQHRASARSLPWWGILALVVLAAPRVVLHDLDLVHEGTVVNAVLVFVPPLVWIVTVVAWRVSRPLLTLVLVGLWYGVVLLVTHQLLWQSSLGGRDVSLGGNLAGLDPVLQQLVVRGFAAVSSLATGLLVGTVTGLVAWGVSAAAGRVRRG</sequence>
<evidence type="ECO:0000256" key="1">
    <source>
        <dbReference type="SAM" id="Phobius"/>
    </source>
</evidence>
<gene>
    <name evidence="2" type="ORF">IAA98_10850</name>
</gene>
<proteinExistence type="predicted"/>
<organism evidence="2 3">
    <name type="scientific">Candidatus Avipropionibacterium avicola</name>
    <dbReference type="NCBI Taxonomy" id="2840701"/>
    <lineage>
        <taxon>Bacteria</taxon>
        <taxon>Bacillati</taxon>
        <taxon>Actinomycetota</taxon>
        <taxon>Actinomycetes</taxon>
        <taxon>Propionibacteriales</taxon>
        <taxon>Propionibacteriaceae</taxon>
        <taxon>Propionibacteriaceae incertae sedis</taxon>
        <taxon>Candidatus Avipropionibacterium</taxon>
    </lineage>
</organism>
<feature type="transmembrane region" description="Helical" evidence="1">
    <location>
        <begin position="12"/>
        <end position="30"/>
    </location>
</feature>